<evidence type="ECO:0008006" key="3">
    <source>
        <dbReference type="Google" id="ProtNLM"/>
    </source>
</evidence>
<gene>
    <name evidence="1" type="ORF">E1286_35670</name>
</gene>
<dbReference type="OrthoDB" id="3482507at2"/>
<dbReference type="EMBL" id="SMKQ01000171">
    <property type="protein sequence ID" value="TDD39127.1"/>
    <property type="molecule type" value="Genomic_DNA"/>
</dbReference>
<sequence length="125" mass="13661">MPEGVRTLRNALGEALTTYAFGDLCHRQGRIREALCHFTRSGELIGRLEASLWRARVLREIARAHADLGDRDAATAAWKEALDLLAGLGSAEAVQVRELLKQVSPAAARVPAWAGRRLHRGQRGG</sequence>
<dbReference type="Gene3D" id="1.25.40.10">
    <property type="entry name" value="Tetratricopeptide repeat domain"/>
    <property type="match status" value="1"/>
</dbReference>
<keyword evidence="2" id="KW-1185">Reference proteome</keyword>
<organism evidence="1 2">
    <name type="scientific">Nonomuraea terrae</name>
    <dbReference type="NCBI Taxonomy" id="2530383"/>
    <lineage>
        <taxon>Bacteria</taxon>
        <taxon>Bacillati</taxon>
        <taxon>Actinomycetota</taxon>
        <taxon>Actinomycetes</taxon>
        <taxon>Streptosporangiales</taxon>
        <taxon>Streptosporangiaceae</taxon>
        <taxon>Nonomuraea</taxon>
    </lineage>
</organism>
<proteinExistence type="predicted"/>
<dbReference type="Proteomes" id="UP000295302">
    <property type="component" value="Unassembled WGS sequence"/>
</dbReference>
<dbReference type="InterPro" id="IPR011990">
    <property type="entry name" value="TPR-like_helical_dom_sf"/>
</dbReference>
<evidence type="ECO:0000313" key="1">
    <source>
        <dbReference type="EMBL" id="TDD39127.1"/>
    </source>
</evidence>
<name>A0A4V2YJK1_9ACTN</name>
<evidence type="ECO:0000313" key="2">
    <source>
        <dbReference type="Proteomes" id="UP000295302"/>
    </source>
</evidence>
<comment type="caution">
    <text evidence="1">The sequence shown here is derived from an EMBL/GenBank/DDBJ whole genome shotgun (WGS) entry which is preliminary data.</text>
</comment>
<dbReference type="SUPFAM" id="SSF48452">
    <property type="entry name" value="TPR-like"/>
    <property type="match status" value="1"/>
</dbReference>
<dbReference type="AlphaFoldDB" id="A0A4V2YJK1"/>
<reference evidence="1 2" key="1">
    <citation type="submission" date="2019-03" db="EMBL/GenBank/DDBJ databases">
        <title>Draft genome sequences of novel Actinobacteria.</title>
        <authorList>
            <person name="Sahin N."/>
            <person name="Ay H."/>
            <person name="Saygin H."/>
        </authorList>
    </citation>
    <scope>NUCLEOTIDE SEQUENCE [LARGE SCALE GENOMIC DNA]</scope>
    <source>
        <strain evidence="1 2">CH32</strain>
    </source>
</reference>
<protein>
    <recommendedName>
        <fullName evidence="3">Tetratricopeptide repeat protein</fullName>
    </recommendedName>
</protein>
<dbReference type="RefSeq" id="WP_132619724.1">
    <property type="nucleotide sequence ID" value="NZ_SMKQ01000171.1"/>
</dbReference>
<accession>A0A4V2YJK1</accession>